<dbReference type="RefSeq" id="WP_346784573.1">
    <property type="nucleotide sequence ID" value="NZ_JBDLBR010000002.1"/>
</dbReference>
<accession>A0ABV0CW84</accession>
<proteinExistence type="predicted"/>
<name>A0ABV0CW84_9SPHN</name>
<sequence>MSPRKADTGKVNVGERLASAMALVVLLLIGALALFGPAGVIAWGEDAALLDAHDKRIAELRETKAALENRVRLLDPDNVDPDLGSELVRQNLGVMHPDEYVIELDMADKTAGD</sequence>
<dbReference type="EMBL" id="JBDLBR010000002">
    <property type="protein sequence ID" value="MEN7537124.1"/>
    <property type="molecule type" value="Genomic_DNA"/>
</dbReference>
<dbReference type="Proteomes" id="UP001484535">
    <property type="component" value="Unassembled WGS sequence"/>
</dbReference>
<keyword evidence="2" id="KW-1185">Reference proteome</keyword>
<organism evidence="1 2">
    <name type="scientific">Aurantiacibacter flavus</name>
    <dbReference type="NCBI Taxonomy" id="3145232"/>
    <lineage>
        <taxon>Bacteria</taxon>
        <taxon>Pseudomonadati</taxon>
        <taxon>Pseudomonadota</taxon>
        <taxon>Alphaproteobacteria</taxon>
        <taxon>Sphingomonadales</taxon>
        <taxon>Erythrobacteraceae</taxon>
        <taxon>Aurantiacibacter</taxon>
    </lineage>
</organism>
<comment type="caution">
    <text evidence="1">The sequence shown here is derived from an EMBL/GenBank/DDBJ whole genome shotgun (WGS) entry which is preliminary data.</text>
</comment>
<evidence type="ECO:0000313" key="2">
    <source>
        <dbReference type="Proteomes" id="UP001484535"/>
    </source>
</evidence>
<protein>
    <submittedName>
        <fullName evidence="1">Septum formation initiator</fullName>
    </submittedName>
</protein>
<gene>
    <name evidence="1" type="ORF">ABDJ38_08055</name>
</gene>
<reference evidence="1 2" key="1">
    <citation type="submission" date="2024-05" db="EMBL/GenBank/DDBJ databases">
        <authorList>
            <person name="Park S."/>
        </authorList>
    </citation>
    <scope>NUCLEOTIDE SEQUENCE [LARGE SCALE GENOMIC DNA]</scope>
    <source>
        <strain evidence="1 2">DGU5</strain>
    </source>
</reference>
<evidence type="ECO:0000313" key="1">
    <source>
        <dbReference type="EMBL" id="MEN7537124.1"/>
    </source>
</evidence>